<accession>A0A6B1IJE0</accession>
<comment type="similarity">
    <text evidence="2">Belongs to the Sph1/Sph2 family.</text>
</comment>
<dbReference type="PANTHER" id="PTHR32114:SF2">
    <property type="entry name" value="ABC TRANSPORTER ABCH.3"/>
    <property type="match status" value="1"/>
</dbReference>
<feature type="domain" description="YhaN AAA" evidence="4">
    <location>
        <begin position="1"/>
        <end position="55"/>
    </location>
</feature>
<dbReference type="InterPro" id="IPR027417">
    <property type="entry name" value="P-loop_NTPase"/>
</dbReference>
<dbReference type="EMBL" id="WMFC01000002">
    <property type="protein sequence ID" value="MYL66504.1"/>
    <property type="molecule type" value="Genomic_DNA"/>
</dbReference>
<comment type="caution">
    <text evidence="5">The sequence shown here is derived from an EMBL/GenBank/DDBJ whole genome shotgun (WGS) entry which is preliminary data.</text>
</comment>
<evidence type="ECO:0000256" key="2">
    <source>
        <dbReference type="ARBA" id="ARBA00049666"/>
    </source>
</evidence>
<dbReference type="Proteomes" id="UP000452321">
    <property type="component" value="Unassembled WGS sequence"/>
</dbReference>
<dbReference type="PANTHER" id="PTHR32114">
    <property type="entry name" value="ABC TRANSPORTER ABCH.3"/>
    <property type="match status" value="1"/>
</dbReference>
<feature type="coiled-coil region" evidence="3">
    <location>
        <begin position="183"/>
        <end position="314"/>
    </location>
</feature>
<sequence length="653" mass="74868">MEIKNVELRNFRPYKDTSVDLSGDSGHIHIIEGPQGAGKTSFHRAVQWALFGGTGPTSNYKTNYNDDAREKQTEEMYVEIKFMDSGTAHTLRREISRFNHSQKSAHETLRLFAGDEELNGSEAQDFIHQRIPEDLKDFFFLDGEKIQDLVDDDVGREVKSEIEKVLKHTAILNAQDDLQTLLEDRYKSNLETLETEYDERKDLLSDIEDLQQEKSELREAVGELDDKESELESDLDEARELLEERNEEAMSEIDDLETQIQNISGDIIDRSNDLKSSWTKLPLGILQEEIVDLTEELEAERKALQSDLDGARRHEIISELAEEAIDGKCPVCGSTDCDPSDISVGADNEGPESEEIQRRIVDCSDRIQKLKDIPEYTEDEIPSSIEEDLIDLRSDRDDLVSERDDLIEEYGGEITESEKGQIQDSIENIENNLESVRGDIEDKKEEIKEIERKIDNKKREKSEKSGSSEIEELEEKIDVVEDVVSKLTGVREAHIKQKRDKIRTEMSSVFEMVSQSEFIRERYDRIDFKEDPDENEQYVLQLVKQDGSRKDMNNHPPSAGETQLAALSFIFGLNKYARYSTTILFDTVAGRLDLENSRAQGEFFASLDDPLILLVTDAEYQQLGEQMREHVGSHHRIELRDDMSSEIVEVNNQ</sequence>
<evidence type="ECO:0000313" key="6">
    <source>
        <dbReference type="Proteomes" id="UP000452321"/>
    </source>
</evidence>
<evidence type="ECO:0000256" key="3">
    <source>
        <dbReference type="SAM" id="Coils"/>
    </source>
</evidence>
<proteinExistence type="inferred from homology"/>
<gene>
    <name evidence="5" type="ORF">GLW30_01985</name>
</gene>
<dbReference type="SUPFAM" id="SSF52540">
    <property type="entry name" value="P-loop containing nucleoside triphosphate hydrolases"/>
    <property type="match status" value="1"/>
</dbReference>
<reference evidence="5 6" key="1">
    <citation type="submission" date="2019-11" db="EMBL/GenBank/DDBJ databases">
        <title>Genome sequences of 17 halophilic strains isolated from different environments.</title>
        <authorList>
            <person name="Furrow R.E."/>
        </authorList>
    </citation>
    <scope>NUCLEOTIDE SEQUENCE [LARGE SCALE GENOMIC DNA]</scope>
    <source>
        <strain evidence="5 6">22502_06_Cabo</strain>
    </source>
</reference>
<dbReference type="Gene3D" id="3.40.50.300">
    <property type="entry name" value="P-loop containing nucleotide triphosphate hydrolases"/>
    <property type="match status" value="2"/>
</dbReference>
<dbReference type="RefSeq" id="WP_159357857.1">
    <property type="nucleotide sequence ID" value="NZ_WMFC01000002.1"/>
</dbReference>
<dbReference type="Pfam" id="PF13514">
    <property type="entry name" value="AAA_27"/>
    <property type="match status" value="1"/>
</dbReference>
<evidence type="ECO:0000259" key="4">
    <source>
        <dbReference type="Pfam" id="PF13514"/>
    </source>
</evidence>
<name>A0A6B1IJE0_9EURY</name>
<evidence type="ECO:0000313" key="5">
    <source>
        <dbReference type="EMBL" id="MYL66504.1"/>
    </source>
</evidence>
<evidence type="ECO:0000256" key="1">
    <source>
        <dbReference type="ARBA" id="ARBA00023054"/>
    </source>
</evidence>
<protein>
    <submittedName>
        <fullName evidence="5">AAA family ATPase</fullName>
    </submittedName>
</protein>
<dbReference type="InterPro" id="IPR038734">
    <property type="entry name" value="YhaN_AAA"/>
</dbReference>
<feature type="coiled-coil region" evidence="3">
    <location>
        <begin position="389"/>
        <end position="490"/>
    </location>
</feature>
<keyword evidence="1 3" id="KW-0175">Coiled coil</keyword>
<organism evidence="5 6">
    <name type="scientific">Halorubrum distributum</name>
    <dbReference type="NCBI Taxonomy" id="29283"/>
    <lineage>
        <taxon>Archaea</taxon>
        <taxon>Methanobacteriati</taxon>
        <taxon>Methanobacteriota</taxon>
        <taxon>Stenosarchaea group</taxon>
        <taxon>Halobacteria</taxon>
        <taxon>Halobacteriales</taxon>
        <taxon>Haloferacaceae</taxon>
        <taxon>Halorubrum</taxon>
        <taxon>Halorubrum distributum group</taxon>
    </lineage>
</organism>
<dbReference type="AlphaFoldDB" id="A0A6B1IJE0"/>